<evidence type="ECO:0000256" key="1">
    <source>
        <dbReference type="SAM" id="Phobius"/>
    </source>
</evidence>
<keyword evidence="1" id="KW-1133">Transmembrane helix</keyword>
<reference evidence="2" key="2">
    <citation type="submission" date="2019-08" db="EMBL/GenBank/DDBJ databases">
        <title>Investigation of anaerobic lignin degradation for improved lignocellulosic biofuels.</title>
        <authorList>
            <person name="Deangelis K.PhD."/>
        </authorList>
    </citation>
    <scope>NUCLEOTIDE SEQUENCE [LARGE SCALE GENOMIC DNA]</scope>
    <source>
        <strain evidence="2">128R</strain>
    </source>
</reference>
<protein>
    <submittedName>
        <fullName evidence="2">Pilus assembly protein Flp/PilA</fullName>
    </submittedName>
</protein>
<sequence length="71" mass="7873">MLNNLIIRAWCTVSARFHQDKGITAIEYAIIGVAMSSALYYIFNDGNFLQTLSNAWKKMGSNITNSGNILS</sequence>
<reference evidence="2" key="1">
    <citation type="submission" date="2019-06" db="EMBL/GenBank/DDBJ databases">
        <authorList>
            <person name="Deangelis K."/>
            <person name="Huntemann M."/>
            <person name="Clum A."/>
            <person name="Pillay M."/>
            <person name="Palaniappan K."/>
            <person name="Varghese N."/>
            <person name="Mikhailova N."/>
            <person name="Stamatis D."/>
            <person name="Reddy T."/>
            <person name="Daum C."/>
            <person name="Shapiro N."/>
            <person name="Ivanova N."/>
            <person name="Kyrpides N."/>
            <person name="Woyke T."/>
        </authorList>
    </citation>
    <scope>NUCLEOTIDE SEQUENCE [LARGE SCALE GENOMIC DNA]</scope>
    <source>
        <strain evidence="2">128R</strain>
    </source>
</reference>
<comment type="caution">
    <text evidence="2">The sequence shown here is derived from an EMBL/GenBank/DDBJ whole genome shotgun (WGS) entry which is preliminary data.</text>
</comment>
<dbReference type="AlphaFoldDB" id="A0A559T410"/>
<keyword evidence="1" id="KW-0812">Transmembrane</keyword>
<organism evidence="2">
    <name type="scientific">Serratia fonticola</name>
    <dbReference type="NCBI Taxonomy" id="47917"/>
    <lineage>
        <taxon>Bacteria</taxon>
        <taxon>Pseudomonadati</taxon>
        <taxon>Pseudomonadota</taxon>
        <taxon>Gammaproteobacteria</taxon>
        <taxon>Enterobacterales</taxon>
        <taxon>Yersiniaceae</taxon>
        <taxon>Serratia</taxon>
    </lineage>
</organism>
<feature type="transmembrane region" description="Helical" evidence="1">
    <location>
        <begin position="25"/>
        <end position="43"/>
    </location>
</feature>
<keyword evidence="1" id="KW-0472">Membrane</keyword>
<name>A0A559T410_SERFO</name>
<dbReference type="OrthoDB" id="5690605at2"/>
<dbReference type="EMBL" id="VISQ01000001">
    <property type="protein sequence ID" value="TVZ69335.1"/>
    <property type="molecule type" value="Genomic_DNA"/>
</dbReference>
<evidence type="ECO:0000313" key="2">
    <source>
        <dbReference type="EMBL" id="TVZ69335.1"/>
    </source>
</evidence>
<gene>
    <name evidence="2" type="ORF">FHU10_1839</name>
</gene>
<proteinExistence type="predicted"/>
<accession>A0A559T410</accession>